<name>A0A218WIF3_PUNGR</name>
<feature type="region of interest" description="Disordered" evidence="1">
    <location>
        <begin position="1"/>
        <end position="27"/>
    </location>
</feature>
<proteinExistence type="predicted"/>
<sequence length="71" mass="7366">MKLGGGEESGRGEVAVPASGSCGDGAGDGGEHRLFYAVLGRSVMRLGLVGIEENFGYSVRFLSFPARGFRA</sequence>
<evidence type="ECO:0000256" key="1">
    <source>
        <dbReference type="SAM" id="MobiDB-lite"/>
    </source>
</evidence>
<organism evidence="2 3">
    <name type="scientific">Punica granatum</name>
    <name type="common">Pomegranate</name>
    <dbReference type="NCBI Taxonomy" id="22663"/>
    <lineage>
        <taxon>Eukaryota</taxon>
        <taxon>Viridiplantae</taxon>
        <taxon>Streptophyta</taxon>
        <taxon>Embryophyta</taxon>
        <taxon>Tracheophyta</taxon>
        <taxon>Spermatophyta</taxon>
        <taxon>Magnoliopsida</taxon>
        <taxon>eudicotyledons</taxon>
        <taxon>Gunneridae</taxon>
        <taxon>Pentapetalae</taxon>
        <taxon>rosids</taxon>
        <taxon>malvids</taxon>
        <taxon>Myrtales</taxon>
        <taxon>Lythraceae</taxon>
        <taxon>Punica</taxon>
    </lineage>
</organism>
<comment type="caution">
    <text evidence="2">The sequence shown here is derived from an EMBL/GenBank/DDBJ whole genome shotgun (WGS) entry which is preliminary data.</text>
</comment>
<dbReference type="Proteomes" id="UP000197138">
    <property type="component" value="Unassembled WGS sequence"/>
</dbReference>
<protein>
    <submittedName>
        <fullName evidence="2">Uncharacterized protein</fullName>
    </submittedName>
</protein>
<dbReference type="AlphaFoldDB" id="A0A218WIF3"/>
<evidence type="ECO:0000313" key="3">
    <source>
        <dbReference type="Proteomes" id="UP000197138"/>
    </source>
</evidence>
<dbReference type="EMBL" id="MTKT01004273">
    <property type="protein sequence ID" value="OWM72597.1"/>
    <property type="molecule type" value="Genomic_DNA"/>
</dbReference>
<gene>
    <name evidence="2" type="ORF">CDL15_Pgr013065</name>
</gene>
<accession>A0A218WIF3</accession>
<evidence type="ECO:0000313" key="2">
    <source>
        <dbReference type="EMBL" id="OWM72597.1"/>
    </source>
</evidence>
<reference evidence="3" key="1">
    <citation type="journal article" date="2017" name="Plant J.">
        <title>The pomegranate (Punica granatum L.) genome and the genomics of punicalagin biosynthesis.</title>
        <authorList>
            <person name="Qin G."/>
            <person name="Xu C."/>
            <person name="Ming R."/>
            <person name="Tang H."/>
            <person name="Guyot R."/>
            <person name="Kramer E.M."/>
            <person name="Hu Y."/>
            <person name="Yi X."/>
            <person name="Qi Y."/>
            <person name="Xu X."/>
            <person name="Gao Z."/>
            <person name="Pan H."/>
            <person name="Jian J."/>
            <person name="Tian Y."/>
            <person name="Yue Z."/>
            <person name="Xu Y."/>
        </authorList>
    </citation>
    <scope>NUCLEOTIDE SEQUENCE [LARGE SCALE GENOMIC DNA]</scope>
    <source>
        <strain evidence="3">cv. Dabenzi</strain>
    </source>
</reference>